<feature type="compositionally biased region" description="Low complexity" evidence="2">
    <location>
        <begin position="221"/>
        <end position="235"/>
    </location>
</feature>
<dbReference type="PROSITE" id="PS50103">
    <property type="entry name" value="ZF_C3H1"/>
    <property type="match status" value="1"/>
</dbReference>
<accession>A0A194W6I7</accession>
<evidence type="ECO:0000259" key="3">
    <source>
        <dbReference type="PROSITE" id="PS50103"/>
    </source>
</evidence>
<evidence type="ECO:0000256" key="2">
    <source>
        <dbReference type="SAM" id="MobiDB-lite"/>
    </source>
</evidence>
<dbReference type="GO" id="GO:0008270">
    <property type="term" value="F:zinc ion binding"/>
    <property type="evidence" value="ECO:0007669"/>
    <property type="project" value="UniProtKB-KW"/>
</dbReference>
<feature type="zinc finger region" description="C3H1-type" evidence="1">
    <location>
        <begin position="285"/>
        <end position="307"/>
    </location>
</feature>
<reference evidence="4" key="1">
    <citation type="submission" date="2014-12" db="EMBL/GenBank/DDBJ databases">
        <title>Genome Sequence of Valsa Canker Pathogens Uncovers a Specific Adaption of Colonization on Woody Bark.</title>
        <authorList>
            <person name="Yin Z."/>
            <person name="Liu H."/>
            <person name="Gao X."/>
            <person name="Li Z."/>
            <person name="Song N."/>
            <person name="Ke X."/>
            <person name="Dai Q."/>
            <person name="Wu Y."/>
            <person name="Sun Y."/>
            <person name="Xu J.-R."/>
            <person name="Kang Z.K."/>
            <person name="Wang L."/>
            <person name="Huang L."/>
        </authorList>
    </citation>
    <scope>NUCLEOTIDE SEQUENCE [LARGE SCALE GENOMIC DNA]</scope>
    <source>
        <strain evidence="4">03-8</strain>
    </source>
</reference>
<sequence>MTADQIEDDVNAIHAALHRLVECGALGSDIAFNMGKTLYKYLRSDLPIPAAYLPQWKDIPYHPVNVSKSVEAEEGLIKNASTISDKAEPQERPTGSEGYKEASVNVKKGFKALKPHQKEHPQKPEPKSAQGLPFTVFDKPGLEGGSDFKAITNPKNDVAPPPSSYLIELATLEDNISVGVDGLGEEKLPNLCGSDKVSDHATCTEAQTKKEEFILRPRAAPPTTTSAPAPSSTPSQGRKKYSTMVCPHWASARAFEWKRSPCGHLGDHGVFMHREVPGLPVEILECPYNKQGHCNKGATCKYEHKPTRHGLAAALPRDLSKKNRQNPKPRPTEIQRERWW</sequence>
<dbReference type="InterPro" id="IPR000571">
    <property type="entry name" value="Znf_CCCH"/>
</dbReference>
<dbReference type="OrthoDB" id="10633877at2759"/>
<organism evidence="4 5">
    <name type="scientific">Cytospora mali</name>
    <name type="common">Apple Valsa canker fungus</name>
    <name type="synonym">Valsa mali</name>
    <dbReference type="NCBI Taxonomy" id="578113"/>
    <lineage>
        <taxon>Eukaryota</taxon>
        <taxon>Fungi</taxon>
        <taxon>Dikarya</taxon>
        <taxon>Ascomycota</taxon>
        <taxon>Pezizomycotina</taxon>
        <taxon>Sordariomycetes</taxon>
        <taxon>Sordariomycetidae</taxon>
        <taxon>Diaporthales</taxon>
        <taxon>Cytosporaceae</taxon>
        <taxon>Cytospora</taxon>
    </lineage>
</organism>
<evidence type="ECO:0000313" key="4">
    <source>
        <dbReference type="EMBL" id="KUI72099.1"/>
    </source>
</evidence>
<proteinExistence type="predicted"/>
<keyword evidence="1" id="KW-0479">Metal-binding</keyword>
<feature type="domain" description="C3H1-type" evidence="3">
    <location>
        <begin position="285"/>
        <end position="307"/>
    </location>
</feature>
<feature type="region of interest" description="Disordered" evidence="2">
    <location>
        <begin position="314"/>
        <end position="340"/>
    </location>
</feature>
<evidence type="ECO:0000256" key="1">
    <source>
        <dbReference type="PROSITE-ProRule" id="PRU00723"/>
    </source>
</evidence>
<dbReference type="EMBL" id="CM003105">
    <property type="protein sequence ID" value="KUI72099.1"/>
    <property type="molecule type" value="Genomic_DNA"/>
</dbReference>
<protein>
    <recommendedName>
        <fullName evidence="3">C3H1-type domain-containing protein</fullName>
    </recommendedName>
</protein>
<feature type="region of interest" description="Disordered" evidence="2">
    <location>
        <begin position="216"/>
        <end position="240"/>
    </location>
</feature>
<keyword evidence="1" id="KW-0863">Zinc-finger</keyword>
<keyword evidence="1" id="KW-0862">Zinc</keyword>
<gene>
    <name evidence="4" type="ORF">VM1G_08046</name>
</gene>
<dbReference type="AlphaFoldDB" id="A0A194W6I7"/>
<evidence type="ECO:0000313" key="5">
    <source>
        <dbReference type="Proteomes" id="UP000078559"/>
    </source>
</evidence>
<keyword evidence="5" id="KW-1185">Reference proteome</keyword>
<feature type="compositionally biased region" description="Basic and acidic residues" evidence="2">
    <location>
        <begin position="330"/>
        <end position="340"/>
    </location>
</feature>
<dbReference type="Proteomes" id="UP000078559">
    <property type="component" value="Chromosome 8"/>
</dbReference>
<name>A0A194W6I7_CYTMA</name>